<comment type="cofactor">
    <cofactor evidence="1">
        <name>FAD</name>
        <dbReference type="ChEBI" id="CHEBI:57692"/>
    </cofactor>
</comment>
<dbReference type="InterPro" id="IPR050641">
    <property type="entry name" value="RIFMO-like"/>
</dbReference>
<dbReference type="Gene3D" id="3.30.70.2450">
    <property type="match status" value="1"/>
</dbReference>
<comment type="caution">
    <text evidence="5">The sequence shown here is derived from an EMBL/GenBank/DDBJ whole genome shotgun (WGS) entry which is preliminary data.</text>
</comment>
<feature type="domain" description="FAD-binding" evidence="4">
    <location>
        <begin position="33"/>
        <end position="358"/>
    </location>
</feature>
<dbReference type="Pfam" id="PF21274">
    <property type="entry name" value="Rng_hyd_C"/>
    <property type="match status" value="1"/>
</dbReference>
<proteinExistence type="predicted"/>
<evidence type="ECO:0000259" key="4">
    <source>
        <dbReference type="Pfam" id="PF01494"/>
    </source>
</evidence>
<keyword evidence="5" id="KW-0560">Oxidoreductase</keyword>
<dbReference type="PANTHER" id="PTHR43004">
    <property type="entry name" value="TRK SYSTEM POTASSIUM UPTAKE PROTEIN"/>
    <property type="match status" value="1"/>
</dbReference>
<dbReference type="GO" id="GO:0016709">
    <property type="term" value="F:oxidoreductase activity, acting on paired donors, with incorporation or reduction of molecular oxygen, NAD(P)H as one donor, and incorporation of one atom of oxygen"/>
    <property type="evidence" value="ECO:0007669"/>
    <property type="project" value="UniProtKB-ARBA"/>
</dbReference>
<dbReference type="EMBL" id="JAGTPG010000002">
    <property type="protein sequence ID" value="MBR8643260.1"/>
    <property type="molecule type" value="Genomic_DNA"/>
</dbReference>
<protein>
    <submittedName>
        <fullName evidence="5">Rifampin monooxygenase</fullName>
    </submittedName>
</protein>
<dbReference type="Gene3D" id="3.40.30.120">
    <property type="match status" value="1"/>
</dbReference>
<dbReference type="Gene3D" id="3.50.50.60">
    <property type="entry name" value="FAD/NAD(P)-binding domain"/>
    <property type="match status" value="1"/>
</dbReference>
<evidence type="ECO:0000256" key="3">
    <source>
        <dbReference type="ARBA" id="ARBA00022827"/>
    </source>
</evidence>
<organism evidence="5 6">
    <name type="scientific">Streptomyces tuirus</name>
    <dbReference type="NCBI Taxonomy" id="68278"/>
    <lineage>
        <taxon>Bacteria</taxon>
        <taxon>Bacillati</taxon>
        <taxon>Actinomycetota</taxon>
        <taxon>Actinomycetes</taxon>
        <taxon>Kitasatosporales</taxon>
        <taxon>Streptomycetaceae</taxon>
        <taxon>Streptomyces</taxon>
    </lineage>
</organism>
<dbReference type="Proteomes" id="UP000682308">
    <property type="component" value="Unassembled WGS sequence"/>
</dbReference>
<gene>
    <name evidence="5" type="primary">rox</name>
    <name evidence="5" type="ORF">KEF29_37775</name>
</gene>
<accession>A0A941J5A3</accession>
<dbReference type="PANTHER" id="PTHR43004:SF19">
    <property type="entry name" value="BINDING MONOOXYGENASE, PUTATIVE (JCVI)-RELATED"/>
    <property type="match status" value="1"/>
</dbReference>
<evidence type="ECO:0000313" key="5">
    <source>
        <dbReference type="EMBL" id="MBR8643260.1"/>
    </source>
</evidence>
<evidence type="ECO:0000313" key="6">
    <source>
        <dbReference type="Proteomes" id="UP000682308"/>
    </source>
</evidence>
<dbReference type="InterPro" id="IPR036188">
    <property type="entry name" value="FAD/NAD-bd_sf"/>
</dbReference>
<dbReference type="Pfam" id="PF01494">
    <property type="entry name" value="FAD_binding_3"/>
    <property type="match status" value="1"/>
</dbReference>
<dbReference type="NCBIfam" id="NF033145">
    <property type="entry name" value="rif_monoox"/>
    <property type="match status" value="1"/>
</dbReference>
<dbReference type="SUPFAM" id="SSF51905">
    <property type="entry name" value="FAD/NAD(P)-binding domain"/>
    <property type="match status" value="1"/>
</dbReference>
<keyword evidence="6" id="KW-1185">Reference proteome</keyword>
<dbReference type="InterPro" id="IPR002938">
    <property type="entry name" value="FAD-bd"/>
</dbReference>
<dbReference type="AlphaFoldDB" id="A0A941J5A3"/>
<reference evidence="5 6" key="1">
    <citation type="submission" date="2021-04" db="EMBL/GenBank/DDBJ databases">
        <title>Characterization of the biosynthetic gene cluster of new lipopeptides with antitumor activity in the genome of the marine Streptomyces PHM034.</title>
        <authorList>
            <person name="Ceniceros A."/>
            <person name="Canedo L."/>
            <person name="Mendez C."/>
            <person name="Olano C."/>
            <person name="Schleissner C."/>
            <person name="Cuevas C."/>
            <person name="De La Calle F."/>
            <person name="Salas J.A."/>
        </authorList>
    </citation>
    <scope>NUCLEOTIDE SEQUENCE [LARGE SCALE GENOMIC DNA]</scope>
    <source>
        <strain evidence="5 6">PHM034</strain>
    </source>
</reference>
<keyword evidence="5" id="KW-0503">Monooxygenase</keyword>
<sequence>MRQGPPRPAQSPAETGIAEIGGWNVRRDRGRRGPTGMMLAGELRLRGVRVAVLERLAEPTGQSRALGIHVRSIELMDQRGLLERFLSLGQKYETGGFFAGLGTSWPTRMDTAHGYVLAIPQSETERLLTEHATELGTEIRRGCELVGLSQDDDGVTAELADGTLLRSRYLVGCDGGRSTVRKLLGVGFPGEPSRTETLLGEMELTASAQELAAVMAEVRKTHFRFGAMPLGNGAFRVIVPAERVAEDRSVPPTLDEFKDQLRKFAGTDFGVHSPRWLSRFGDATRLADRYRAGRALLAGDAAHIHPPTGGQGLNLGIQDAFNLGWKLAAEVRGWAPEGLLDSYHAERRPVAAAVLDNTRAQTELLRSEPGPQAVRRLVEELMDFDDVNRYLIEKITAISVRYDFGDGHELLGRRLRDVQLKRARLYELMRGGRGLLLDQTGGRLSLAGWADRVDHVVDVSEELDVPAVLLRPDGHVAWVGEDQEELLSRLQKWFGTAAG</sequence>
<dbReference type="GO" id="GO:0071949">
    <property type="term" value="F:FAD binding"/>
    <property type="evidence" value="ECO:0007669"/>
    <property type="project" value="InterPro"/>
</dbReference>
<name>A0A941J5A3_9ACTN</name>
<evidence type="ECO:0000256" key="1">
    <source>
        <dbReference type="ARBA" id="ARBA00001974"/>
    </source>
</evidence>
<evidence type="ECO:0000256" key="2">
    <source>
        <dbReference type="ARBA" id="ARBA00022630"/>
    </source>
</evidence>
<dbReference type="PRINTS" id="PR00420">
    <property type="entry name" value="RNGMNOXGNASE"/>
</dbReference>
<keyword evidence="2" id="KW-0285">Flavoprotein</keyword>
<keyword evidence="3" id="KW-0274">FAD</keyword>